<keyword evidence="2" id="KW-1185">Reference proteome</keyword>
<name>A0A1G6WTY8_9GAMM</name>
<dbReference type="EMBL" id="FNAG01000005">
    <property type="protein sequence ID" value="SDD69400.1"/>
    <property type="molecule type" value="Genomic_DNA"/>
</dbReference>
<reference evidence="1 2" key="1">
    <citation type="submission" date="2016-10" db="EMBL/GenBank/DDBJ databases">
        <authorList>
            <person name="de Groot N.N."/>
        </authorList>
    </citation>
    <scope>NUCLEOTIDE SEQUENCE [LARGE SCALE GENOMIC DNA]</scope>
    <source>
        <strain evidence="1 2">DSM 16957</strain>
    </source>
</reference>
<dbReference type="RefSeq" id="WP_091242424.1">
    <property type="nucleotide sequence ID" value="NZ_FNAG01000005.1"/>
</dbReference>
<dbReference type="Pfam" id="PF02643">
    <property type="entry name" value="DUF192"/>
    <property type="match status" value="1"/>
</dbReference>
<accession>A0A1G6WTY8</accession>
<evidence type="ECO:0000313" key="2">
    <source>
        <dbReference type="Proteomes" id="UP000199603"/>
    </source>
</evidence>
<sequence>MSVFRYRNGSVHCARRGLLLARAAQPQGFAARARGLLGRSRLDPQEALWFDRCSAVHMFGMRMSIDLVFLRAGEVIRLCEDLRPYRFRACAGADASLELAAHQIQALGLRLGDQLEFREHENLQ</sequence>
<protein>
    <recommendedName>
        <fullName evidence="3">DUF192 domain-containing protein</fullName>
    </recommendedName>
</protein>
<gene>
    <name evidence="1" type="ORF">SAMN04488509_105168</name>
</gene>
<dbReference type="Proteomes" id="UP000199603">
    <property type="component" value="Unassembled WGS sequence"/>
</dbReference>
<dbReference type="OrthoDB" id="9813379at2"/>
<evidence type="ECO:0008006" key="3">
    <source>
        <dbReference type="Google" id="ProtNLM"/>
    </source>
</evidence>
<evidence type="ECO:0000313" key="1">
    <source>
        <dbReference type="EMBL" id="SDD69400.1"/>
    </source>
</evidence>
<dbReference type="STRING" id="265719.SAMN04488509_105168"/>
<dbReference type="AlphaFoldDB" id="A0A1G6WTY8"/>
<proteinExistence type="predicted"/>
<dbReference type="Gene3D" id="2.60.120.1140">
    <property type="entry name" value="Protein of unknown function DUF192"/>
    <property type="match status" value="1"/>
</dbReference>
<organism evidence="1 2">
    <name type="scientific">Aquimonas voraii</name>
    <dbReference type="NCBI Taxonomy" id="265719"/>
    <lineage>
        <taxon>Bacteria</taxon>
        <taxon>Pseudomonadati</taxon>
        <taxon>Pseudomonadota</taxon>
        <taxon>Gammaproteobacteria</taxon>
        <taxon>Lysobacterales</taxon>
        <taxon>Lysobacteraceae</taxon>
        <taxon>Aquimonas</taxon>
    </lineage>
</organism>
<dbReference type="InterPro" id="IPR038695">
    <property type="entry name" value="Saro_0823-like_sf"/>
</dbReference>
<dbReference type="InterPro" id="IPR003795">
    <property type="entry name" value="DUF192"/>
</dbReference>